<dbReference type="HOGENOM" id="CLU_057546_1_3_1"/>
<dbReference type="PROSITE" id="PS00383">
    <property type="entry name" value="TYR_PHOSPHATASE_1"/>
    <property type="match status" value="1"/>
</dbReference>
<dbReference type="Pfam" id="PF13350">
    <property type="entry name" value="Y_phosphatase3"/>
    <property type="match status" value="1"/>
</dbReference>
<dbReference type="EMBL" id="CCBP010000076">
    <property type="protein sequence ID" value="CDO70337.1"/>
    <property type="molecule type" value="Genomic_DNA"/>
</dbReference>
<dbReference type="InterPro" id="IPR016130">
    <property type="entry name" value="Tyr_Pase_AS"/>
</dbReference>
<accession>A0A060S7A1</accession>
<dbReference type="Gene3D" id="3.90.190.10">
    <property type="entry name" value="Protein tyrosine phosphatase superfamily"/>
    <property type="match status" value="1"/>
</dbReference>
<feature type="domain" description="Tyrosine specific protein phosphatases" evidence="1">
    <location>
        <begin position="163"/>
        <end position="235"/>
    </location>
</feature>
<gene>
    <name evidence="2" type="ORF">BN946_scf184843.g26</name>
</gene>
<proteinExistence type="predicted"/>
<dbReference type="GO" id="GO:0004721">
    <property type="term" value="F:phosphoprotein phosphatase activity"/>
    <property type="evidence" value="ECO:0007669"/>
    <property type="project" value="InterPro"/>
</dbReference>
<sequence>MAAMFRPPVRQLAMNVKSFLVPMIDPGLVKSTLSSPPFVSAEGVFNMRDFGAACHVAGSPTRIRPRMLYRAGELSHITERGVEQLRALGVRTVFDLRTDDETARYKTAPRAIDGLKIVRLPITEHVGSPKDVAHRLKDFEANELDAFLQAYARILQSNASSLERVLRHLRDRPDEPCIIHCTAGKDRTGVFAAAILMLLGARDEDIIADYALTEVGLQPVVAMFAVRFQREAVFRENWTGTLNMGSARPQSMRRFLDHVRQRHGGIEPFLTKHTSLRDVDFQRIRANLLV</sequence>
<dbReference type="InterPro" id="IPR000387">
    <property type="entry name" value="Tyr_Pase_dom"/>
</dbReference>
<keyword evidence="3" id="KW-1185">Reference proteome</keyword>
<dbReference type="AlphaFoldDB" id="A0A060S7A1"/>
<dbReference type="PANTHER" id="PTHR31126:SF1">
    <property type="entry name" value="TYROSINE SPECIFIC PROTEIN PHOSPHATASES DOMAIN-CONTAINING PROTEIN"/>
    <property type="match status" value="1"/>
</dbReference>
<dbReference type="PANTHER" id="PTHR31126">
    <property type="entry name" value="TYROSINE-PROTEIN PHOSPHATASE"/>
    <property type="match status" value="1"/>
</dbReference>
<dbReference type="SUPFAM" id="SSF52799">
    <property type="entry name" value="(Phosphotyrosine protein) phosphatases II"/>
    <property type="match status" value="1"/>
</dbReference>
<dbReference type="InterPro" id="IPR026893">
    <property type="entry name" value="Tyr/Ser_Pase_IphP-type"/>
</dbReference>
<comment type="caution">
    <text evidence="2">The sequence shown here is derived from an EMBL/GenBank/DDBJ whole genome shotgun (WGS) entry which is preliminary data.</text>
</comment>
<reference evidence="2" key="1">
    <citation type="submission" date="2014-01" db="EMBL/GenBank/DDBJ databases">
        <title>The genome of the white-rot fungus Pycnoporus cinnabarinus: a basidiomycete model with a versatile arsenal for lignocellulosic biomass breakdown.</title>
        <authorList>
            <person name="Levasseur A."/>
            <person name="Lomascolo A."/>
            <person name="Ruiz-Duenas F.J."/>
            <person name="Uzan E."/>
            <person name="Piumi F."/>
            <person name="Kues U."/>
            <person name="Ram A.F.J."/>
            <person name="Murat C."/>
            <person name="Haon M."/>
            <person name="Benoit I."/>
            <person name="Arfi Y."/>
            <person name="Chevret D."/>
            <person name="Drula E."/>
            <person name="Kwon M.J."/>
            <person name="Gouret P."/>
            <person name="Lesage-Meessen L."/>
            <person name="Lombard V."/>
            <person name="Mariette J."/>
            <person name="Noirot C."/>
            <person name="Park J."/>
            <person name="Patyshakuliyeva A."/>
            <person name="Wieneger R.A.B."/>
            <person name="Wosten H.A.B."/>
            <person name="Martin F."/>
            <person name="Coutinho P.M."/>
            <person name="de Vries R."/>
            <person name="Martinez A.T."/>
            <person name="Klopp C."/>
            <person name="Pontarotti P."/>
            <person name="Henrissat B."/>
            <person name="Record E."/>
        </authorList>
    </citation>
    <scope>NUCLEOTIDE SEQUENCE [LARGE SCALE GENOMIC DNA]</scope>
    <source>
        <strain evidence="2">BRFM137</strain>
    </source>
</reference>
<protein>
    <recommendedName>
        <fullName evidence="1">Tyrosine specific protein phosphatases domain-containing protein</fullName>
    </recommendedName>
</protein>
<name>A0A060S7A1_PYCCI</name>
<evidence type="ECO:0000313" key="3">
    <source>
        <dbReference type="Proteomes" id="UP000029665"/>
    </source>
</evidence>
<organism evidence="2 3">
    <name type="scientific">Pycnoporus cinnabarinus</name>
    <name type="common">Cinnabar-red polypore</name>
    <name type="synonym">Trametes cinnabarina</name>
    <dbReference type="NCBI Taxonomy" id="5643"/>
    <lineage>
        <taxon>Eukaryota</taxon>
        <taxon>Fungi</taxon>
        <taxon>Dikarya</taxon>
        <taxon>Basidiomycota</taxon>
        <taxon>Agaricomycotina</taxon>
        <taxon>Agaricomycetes</taxon>
        <taxon>Polyporales</taxon>
        <taxon>Polyporaceae</taxon>
        <taxon>Trametes</taxon>
    </lineage>
</organism>
<dbReference type="Proteomes" id="UP000029665">
    <property type="component" value="Unassembled WGS sequence"/>
</dbReference>
<dbReference type="STRING" id="5643.A0A060S7A1"/>
<evidence type="ECO:0000259" key="1">
    <source>
        <dbReference type="PROSITE" id="PS50056"/>
    </source>
</evidence>
<dbReference type="OrthoDB" id="9988524at2759"/>
<dbReference type="InterPro" id="IPR029021">
    <property type="entry name" value="Prot-tyrosine_phosphatase-like"/>
</dbReference>
<dbReference type="PROSITE" id="PS50056">
    <property type="entry name" value="TYR_PHOSPHATASE_2"/>
    <property type="match status" value="1"/>
</dbReference>
<dbReference type="OMA" id="ATAHRFM"/>
<evidence type="ECO:0000313" key="2">
    <source>
        <dbReference type="EMBL" id="CDO70337.1"/>
    </source>
</evidence>